<organism evidence="1 2">
    <name type="scientific">Antarcticirhabdus aurantiaca</name>
    <dbReference type="NCBI Taxonomy" id="2606717"/>
    <lineage>
        <taxon>Bacteria</taxon>
        <taxon>Pseudomonadati</taxon>
        <taxon>Pseudomonadota</taxon>
        <taxon>Alphaproteobacteria</taxon>
        <taxon>Hyphomicrobiales</taxon>
        <taxon>Aurantimonadaceae</taxon>
        <taxon>Antarcticirhabdus</taxon>
    </lineage>
</organism>
<gene>
    <name evidence="1" type="ORF">OXU80_02500</name>
</gene>
<name>A0ACD4NQW4_9HYPH</name>
<protein>
    <submittedName>
        <fullName evidence="1">DUF3422 domain-containing protein</fullName>
    </submittedName>
</protein>
<dbReference type="Proteomes" id="UP001163223">
    <property type="component" value="Chromosome"/>
</dbReference>
<dbReference type="EMBL" id="CP113520">
    <property type="protein sequence ID" value="WAJ29134.1"/>
    <property type="molecule type" value="Genomic_DNA"/>
</dbReference>
<sequence length="434" mass="47992">MDGTHADEPAPPRSRRALFADHPDRAAAQDEIHARPIVPIVAPARVRRVVFLLPREPEAGRAAAERLAAWCRANGRPGPSADLRRFSYRVGERQVVWELHNEFVTFTWTGRADDAEPWPDTIGLEMETEAGNSVGLATRVDLLDLATIPVQAIAGFDGLHLCRSVIEEGRAEIATDFTIDAAGYTRFEFAAGQLGPTLTGIIVRRILEIETYRVLSLIGIPLSRAVSPAIGALERRLAEVLEAIGRASTTADNQAALSRLHQLQIEAEALGHETRYRFAASRAYGRILARRLDSMGETPSGEFRSLKRYLTHRLDPALWTFESIQRRQDALNEQMATTTAMLNARIGIDVQAQTQTILATMSQTTQSQLRLQTTVEGLSTIAISYYALGIVSTVLKGVYDGTEHQKALILAALAPLVLLLTWLGIRRIHRRHKH</sequence>
<accession>A0ACD4NQW4</accession>
<reference evidence="1" key="1">
    <citation type="submission" date="2022-11" db="EMBL/GenBank/DDBJ databases">
        <title>beta-Carotene-producing bacterium, Jeongeuplla avenae sp. nov., alleviates the salt stress of Arabidopsis seedlings.</title>
        <authorList>
            <person name="Jiang L."/>
            <person name="Lee J."/>
        </authorList>
    </citation>
    <scope>NUCLEOTIDE SEQUENCE</scope>
    <source>
        <strain evidence="1">DY_R2A_6</strain>
    </source>
</reference>
<proteinExistence type="predicted"/>
<evidence type="ECO:0000313" key="1">
    <source>
        <dbReference type="EMBL" id="WAJ29134.1"/>
    </source>
</evidence>
<keyword evidence="2" id="KW-1185">Reference proteome</keyword>
<evidence type="ECO:0000313" key="2">
    <source>
        <dbReference type="Proteomes" id="UP001163223"/>
    </source>
</evidence>